<dbReference type="KEGG" id="dog:HP555_00610"/>
<dbReference type="AlphaFoldDB" id="A0A7T5VAU0"/>
<dbReference type="InterPro" id="IPR016024">
    <property type="entry name" value="ARM-type_fold"/>
</dbReference>
<protein>
    <submittedName>
        <fullName evidence="1">HEAT repeat domain-containing protein</fullName>
    </submittedName>
</protein>
<proteinExistence type="predicted"/>
<dbReference type="InterPro" id="IPR011989">
    <property type="entry name" value="ARM-like"/>
</dbReference>
<dbReference type="InterPro" id="IPR004155">
    <property type="entry name" value="PBS_lyase_HEAT"/>
</dbReference>
<dbReference type="Gene3D" id="1.25.10.10">
    <property type="entry name" value="Leucine-rich Repeat Variant"/>
    <property type="match status" value="1"/>
</dbReference>
<evidence type="ECO:0000313" key="1">
    <source>
        <dbReference type="EMBL" id="QQG64465.1"/>
    </source>
</evidence>
<organism evidence="1 2">
    <name type="scientific">Desulfobulbus oligotrophicus</name>
    <dbReference type="NCBI Taxonomy" id="1909699"/>
    <lineage>
        <taxon>Bacteria</taxon>
        <taxon>Pseudomonadati</taxon>
        <taxon>Thermodesulfobacteriota</taxon>
        <taxon>Desulfobulbia</taxon>
        <taxon>Desulfobulbales</taxon>
        <taxon>Desulfobulbaceae</taxon>
        <taxon>Desulfobulbus</taxon>
    </lineage>
</organism>
<gene>
    <name evidence="1" type="ORF">HP555_00610</name>
</gene>
<name>A0A7T5VAU0_9BACT</name>
<sequence length="141" mass="15688">MLQNTTQPPRYRVGDEELVTVIADFLALGHVDNIIAMIRQESRYIAWIGRLLEDERYSVRIGVLVLLEELMSLHFDHLSLALPGLIRRLQHPVEWVRGEAASALGIIGSADALAALPSLLNDPSPQVAEIVRDILEEAHHG</sequence>
<evidence type="ECO:0000313" key="2">
    <source>
        <dbReference type="Proteomes" id="UP000596092"/>
    </source>
</evidence>
<dbReference type="RefSeq" id="WP_199263299.1">
    <property type="nucleotide sequence ID" value="NZ_CP054140.1"/>
</dbReference>
<dbReference type="Proteomes" id="UP000596092">
    <property type="component" value="Chromosome"/>
</dbReference>
<dbReference type="Pfam" id="PF13646">
    <property type="entry name" value="HEAT_2"/>
    <property type="match status" value="1"/>
</dbReference>
<dbReference type="EMBL" id="CP054140">
    <property type="protein sequence ID" value="QQG64465.1"/>
    <property type="molecule type" value="Genomic_DNA"/>
</dbReference>
<accession>A0A7T5VAU0</accession>
<dbReference type="SMART" id="SM00567">
    <property type="entry name" value="EZ_HEAT"/>
    <property type="match status" value="1"/>
</dbReference>
<reference evidence="1 2" key="1">
    <citation type="submission" date="2020-05" db="EMBL/GenBank/DDBJ databases">
        <title>Complete genome of Desulfobulbus oligotrophicus.</title>
        <authorList>
            <person name="Podar M."/>
        </authorList>
    </citation>
    <scope>NUCLEOTIDE SEQUENCE [LARGE SCALE GENOMIC DNA]</scope>
    <source>
        <strain evidence="1 2">Prop6</strain>
    </source>
</reference>
<dbReference type="SUPFAM" id="SSF48371">
    <property type="entry name" value="ARM repeat"/>
    <property type="match status" value="1"/>
</dbReference>
<keyword evidence="2" id="KW-1185">Reference proteome</keyword>